<dbReference type="EMBL" id="FOLH01000001">
    <property type="protein sequence ID" value="SFB90767.1"/>
    <property type="molecule type" value="Genomic_DNA"/>
</dbReference>
<dbReference type="InterPro" id="IPR026353">
    <property type="entry name" value="Hypoxan-DNA_Glyclase"/>
</dbReference>
<dbReference type="CDD" id="cd10032">
    <property type="entry name" value="UDG-F6_HDG"/>
    <property type="match status" value="1"/>
</dbReference>
<accession>A0A1I1EUW7</accession>
<name>A0A1I1EUW7_9GAMM</name>
<organism evidence="2 3">
    <name type="scientific">Marinospirillum celere</name>
    <dbReference type="NCBI Taxonomy" id="1122252"/>
    <lineage>
        <taxon>Bacteria</taxon>
        <taxon>Pseudomonadati</taxon>
        <taxon>Pseudomonadota</taxon>
        <taxon>Gammaproteobacteria</taxon>
        <taxon>Oceanospirillales</taxon>
        <taxon>Oceanospirillaceae</taxon>
        <taxon>Marinospirillum</taxon>
    </lineage>
</organism>
<dbReference type="Proteomes" id="UP000199058">
    <property type="component" value="Unassembled WGS sequence"/>
</dbReference>
<evidence type="ECO:0000313" key="3">
    <source>
        <dbReference type="Proteomes" id="UP000199058"/>
    </source>
</evidence>
<reference evidence="2 3" key="1">
    <citation type="submission" date="2016-10" db="EMBL/GenBank/DDBJ databases">
        <authorList>
            <person name="de Groot N.N."/>
        </authorList>
    </citation>
    <scope>NUCLEOTIDE SEQUENCE [LARGE SCALE GENOMIC DNA]</scope>
    <source>
        <strain evidence="2 3">DSM 18438</strain>
    </source>
</reference>
<dbReference type="SUPFAM" id="SSF52141">
    <property type="entry name" value="Uracil-DNA glycosylase-like"/>
    <property type="match status" value="1"/>
</dbReference>
<sequence>MQPINSFPPVEPSHCQVLILGSMPGKASLQATRYYAHPRNTFWPIMAELLEFCPSLDYKARLKALTDQGIGLWDVMHSCVRSSSLDADILEASIEANDFIGWFQRHPETQAIFCNGGKAWQSYRKYVQPDLPTAHRQLPVIQLPSTSPAHARQGFTEKLSSWRQLLDYLDH</sequence>
<proteinExistence type="predicted"/>
<dbReference type="InterPro" id="IPR036895">
    <property type="entry name" value="Uracil-DNA_glycosylase-like_sf"/>
</dbReference>
<dbReference type="OrthoDB" id="9799921at2"/>
<gene>
    <name evidence="2" type="ORF">SAMN05660443_0862</name>
</gene>
<feature type="domain" description="Uracil-DNA glycosylase-like" evidence="1">
    <location>
        <begin position="8"/>
        <end position="166"/>
    </location>
</feature>
<dbReference type="AlphaFoldDB" id="A0A1I1EUW7"/>
<dbReference type="SMART" id="SM00986">
    <property type="entry name" value="UDG"/>
    <property type="match status" value="1"/>
</dbReference>
<keyword evidence="3" id="KW-1185">Reference proteome</keyword>
<dbReference type="SMART" id="SM00987">
    <property type="entry name" value="UreE_C"/>
    <property type="match status" value="1"/>
</dbReference>
<evidence type="ECO:0000313" key="2">
    <source>
        <dbReference type="EMBL" id="SFB90767.1"/>
    </source>
</evidence>
<protein>
    <submittedName>
        <fullName evidence="2">G/U mismatch-specific uracil-DNA glycosylase</fullName>
    </submittedName>
</protein>
<dbReference type="InterPro" id="IPR005122">
    <property type="entry name" value="Uracil-DNA_glycosylase-like"/>
</dbReference>
<dbReference type="Pfam" id="PF03167">
    <property type="entry name" value="UDG"/>
    <property type="match status" value="1"/>
</dbReference>
<dbReference type="Gene3D" id="3.40.470.10">
    <property type="entry name" value="Uracil-DNA glycosylase-like domain"/>
    <property type="match status" value="1"/>
</dbReference>
<evidence type="ECO:0000259" key="1">
    <source>
        <dbReference type="SMART" id="SM00986"/>
    </source>
</evidence>
<dbReference type="RefSeq" id="WP_091959611.1">
    <property type="nucleotide sequence ID" value="NZ_FOLH01000001.1"/>
</dbReference>
<dbReference type="NCBIfam" id="TIGR04274">
    <property type="entry name" value="hypoxanDNAglyco"/>
    <property type="match status" value="1"/>
</dbReference>
<dbReference type="STRING" id="1122252.SAMN05660443_0862"/>